<accession>A0A2K0AY01</accession>
<dbReference type="InterPro" id="IPR051402">
    <property type="entry name" value="KPR-Related"/>
</dbReference>
<gene>
    <name evidence="8" type="ORF">AL503_000935</name>
</gene>
<dbReference type="InterPro" id="IPR013332">
    <property type="entry name" value="KPR_N"/>
</dbReference>
<dbReference type="RefSeq" id="WP_053026735.1">
    <property type="nucleotide sequence ID" value="NZ_CAJCGD010000009.1"/>
</dbReference>
<evidence type="ECO:0000313" key="9">
    <source>
        <dbReference type="Proteomes" id="UP000053523"/>
    </source>
</evidence>
<evidence type="ECO:0000256" key="1">
    <source>
        <dbReference type="ARBA" id="ARBA00007870"/>
    </source>
</evidence>
<dbReference type="InterPro" id="IPR036291">
    <property type="entry name" value="NAD(P)-bd_dom_sf"/>
</dbReference>
<dbReference type="InterPro" id="IPR013752">
    <property type="entry name" value="KPA_reductase"/>
</dbReference>
<evidence type="ECO:0000256" key="4">
    <source>
        <dbReference type="ARBA" id="ARBA00048640"/>
    </source>
</evidence>
<proteinExistence type="inferred from homology"/>
<dbReference type="AlphaFoldDB" id="A0A2K0AY01"/>
<dbReference type="GO" id="GO:0004616">
    <property type="term" value="F:phosphogluconate dehydrogenase (decarboxylating) activity"/>
    <property type="evidence" value="ECO:0007669"/>
    <property type="project" value="UniProtKB-EC"/>
</dbReference>
<dbReference type="UniPathway" id="UPA00028">
    <property type="reaction ID" value="UER00004"/>
</dbReference>
<evidence type="ECO:0000256" key="3">
    <source>
        <dbReference type="ARBA" id="ARBA00023002"/>
    </source>
</evidence>
<dbReference type="EC" id="1.1.1.169" evidence="5"/>
<keyword evidence="3 5" id="KW-0560">Oxidoreductase</keyword>
<dbReference type="PANTHER" id="PTHR21708:SF26">
    <property type="entry name" value="2-DEHYDROPANTOATE 2-REDUCTASE"/>
    <property type="match status" value="1"/>
</dbReference>
<dbReference type="GO" id="GO:0008677">
    <property type="term" value="F:2-dehydropantoate 2-reductase activity"/>
    <property type="evidence" value="ECO:0007669"/>
    <property type="project" value="UniProtKB-EC"/>
</dbReference>
<comment type="caution">
    <text evidence="8">The sequence shown here is derived from an EMBL/GenBank/DDBJ whole genome shotgun (WGS) entry which is preliminary data.</text>
</comment>
<comment type="similarity">
    <text evidence="1 5">Belongs to the ketopantoate reductase family.</text>
</comment>
<dbReference type="GO" id="GO:0015940">
    <property type="term" value="P:pantothenate biosynthetic process"/>
    <property type="evidence" value="ECO:0007669"/>
    <property type="project" value="UniProtKB-UniPathway"/>
</dbReference>
<sequence>MKIAVIGPGAVGTTIAYELQQSLPNVTLIGRANKIITLQPVNETIKVHNIDDINTQFDVIIIAVKTHQLNSLIPKLHHFSHNETCFILVQNGYGLLPQLPFKHKYQAVVYISGQKSGNEVVHFRDYRLHLQKDDTTTHLKALFDTTKIEIVLEDNIEEKIWYKLLVNLGINSITALGHNTAQILKINEVKHLCRQLLKEGHQVAEASGILFPNTIVDDIMQIYAGYPDHMGTSMYYDIINHQPLEVEAIQGFIFKQAKSHNVNTPHLDTVYALLRSHQSLIN</sequence>
<dbReference type="Gene3D" id="1.10.1040.10">
    <property type="entry name" value="N-(1-d-carboxylethyl)-l-norvaline Dehydrogenase, domain 2"/>
    <property type="match status" value="1"/>
</dbReference>
<dbReference type="GO" id="GO:0005737">
    <property type="term" value="C:cytoplasm"/>
    <property type="evidence" value="ECO:0007669"/>
    <property type="project" value="TreeGrafter"/>
</dbReference>
<dbReference type="NCBIfam" id="TIGR00745">
    <property type="entry name" value="apbA_panE"/>
    <property type="match status" value="1"/>
</dbReference>
<dbReference type="Pfam" id="PF02558">
    <property type="entry name" value="ApbA"/>
    <property type="match status" value="1"/>
</dbReference>
<evidence type="ECO:0000259" key="6">
    <source>
        <dbReference type="Pfam" id="PF02558"/>
    </source>
</evidence>
<organism evidence="8 9">
    <name type="scientific">Staphylococcus haemolyticus</name>
    <dbReference type="NCBI Taxonomy" id="1283"/>
    <lineage>
        <taxon>Bacteria</taxon>
        <taxon>Bacillati</taxon>
        <taxon>Bacillota</taxon>
        <taxon>Bacilli</taxon>
        <taxon>Bacillales</taxon>
        <taxon>Staphylococcaceae</taxon>
        <taxon>Staphylococcus</taxon>
    </lineage>
</organism>
<comment type="catalytic activity">
    <reaction evidence="4">
        <text>6-phospho-D-gluconate + NADP(+) = D-ribulose 5-phosphate + CO2 + NADPH</text>
        <dbReference type="Rhea" id="RHEA:10116"/>
        <dbReference type="ChEBI" id="CHEBI:16526"/>
        <dbReference type="ChEBI" id="CHEBI:57783"/>
        <dbReference type="ChEBI" id="CHEBI:58121"/>
        <dbReference type="ChEBI" id="CHEBI:58349"/>
        <dbReference type="ChEBI" id="CHEBI:58759"/>
        <dbReference type="EC" id="1.1.1.44"/>
    </reaction>
</comment>
<dbReference type="PANTHER" id="PTHR21708">
    <property type="entry name" value="PROBABLE 2-DEHYDROPANTOATE 2-REDUCTASE"/>
    <property type="match status" value="1"/>
</dbReference>
<dbReference type="SUPFAM" id="SSF51735">
    <property type="entry name" value="NAD(P)-binding Rossmann-fold domains"/>
    <property type="match status" value="1"/>
</dbReference>
<evidence type="ECO:0000256" key="2">
    <source>
        <dbReference type="ARBA" id="ARBA00022857"/>
    </source>
</evidence>
<comment type="function">
    <text evidence="5">Catalyzes the NADPH-dependent reduction of ketopantoate into pantoic acid.</text>
</comment>
<dbReference type="Proteomes" id="UP000053523">
    <property type="component" value="Unassembled WGS sequence"/>
</dbReference>
<protein>
    <recommendedName>
        <fullName evidence="5">2-dehydropantoate 2-reductase</fullName>
        <ecNumber evidence="5">1.1.1.169</ecNumber>
    </recommendedName>
    <alternativeName>
        <fullName evidence="5">Ketopantoate reductase</fullName>
    </alternativeName>
</protein>
<dbReference type="EMBL" id="LORN02000006">
    <property type="protein sequence ID" value="PNN29893.1"/>
    <property type="molecule type" value="Genomic_DNA"/>
</dbReference>
<comment type="pathway">
    <text evidence="5">Cofactor biosynthesis; (R)-pantothenate biosynthesis; (R)-pantoate from 3-methyl-2-oxobutanoate: step 2/2.</text>
</comment>
<dbReference type="Pfam" id="PF08546">
    <property type="entry name" value="ApbA_C"/>
    <property type="match status" value="1"/>
</dbReference>
<dbReference type="InterPro" id="IPR013328">
    <property type="entry name" value="6PGD_dom2"/>
</dbReference>
<name>A0A2K0AY01_STAHA</name>
<feature type="domain" description="Ketopantoate reductase N-terminal" evidence="6">
    <location>
        <begin position="3"/>
        <end position="126"/>
    </location>
</feature>
<evidence type="ECO:0000259" key="7">
    <source>
        <dbReference type="Pfam" id="PF08546"/>
    </source>
</evidence>
<keyword evidence="2 5" id="KW-0521">NADP</keyword>
<dbReference type="Gene3D" id="3.40.50.720">
    <property type="entry name" value="NAD(P)-binding Rossmann-like Domain"/>
    <property type="match status" value="1"/>
</dbReference>
<dbReference type="NCBIfam" id="NF009542">
    <property type="entry name" value="PRK12921.1-4"/>
    <property type="match status" value="1"/>
</dbReference>
<dbReference type="InterPro" id="IPR003710">
    <property type="entry name" value="ApbA"/>
</dbReference>
<keyword evidence="5" id="KW-0566">Pantothenate biosynthesis</keyword>
<reference evidence="8 9" key="1">
    <citation type="submission" date="2017-12" db="EMBL/GenBank/DDBJ databases">
        <title>FDA dAtabase for Regulatory Grade micrObial Sequences (FDA-ARGOS): Supporting development and validation of Infectious Disease Dx tests.</title>
        <authorList>
            <person name="Hoffmann M."/>
            <person name="Allard M."/>
            <person name="Evans P."/>
            <person name="Brown E."/>
            <person name="Tallon L."/>
            <person name="Sadzewicz L."/>
            <person name="Sengamalay N."/>
            <person name="Ott S."/>
            <person name="Godinez A."/>
            <person name="Nagaraj S."/>
            <person name="Vavikolanu K."/>
            <person name="Aluvathingal J."/>
            <person name="Nadendla S."/>
            <person name="Sichtig H."/>
        </authorList>
    </citation>
    <scope>NUCLEOTIDE SEQUENCE [LARGE SCALE GENOMIC DNA]</scope>
    <source>
        <strain evidence="8 9">FDAARGOS_148</strain>
    </source>
</reference>
<comment type="catalytic activity">
    <reaction evidence="5">
        <text>(R)-pantoate + NADP(+) = 2-dehydropantoate + NADPH + H(+)</text>
        <dbReference type="Rhea" id="RHEA:16233"/>
        <dbReference type="ChEBI" id="CHEBI:11561"/>
        <dbReference type="ChEBI" id="CHEBI:15378"/>
        <dbReference type="ChEBI" id="CHEBI:15980"/>
        <dbReference type="ChEBI" id="CHEBI:57783"/>
        <dbReference type="ChEBI" id="CHEBI:58349"/>
        <dbReference type="EC" id="1.1.1.169"/>
    </reaction>
</comment>
<dbReference type="InterPro" id="IPR008927">
    <property type="entry name" value="6-PGluconate_DH-like_C_sf"/>
</dbReference>
<feature type="domain" description="Ketopantoate reductase C-terminal" evidence="7">
    <location>
        <begin position="155"/>
        <end position="277"/>
    </location>
</feature>
<dbReference type="FunFam" id="1.10.1040.10:FF:000017">
    <property type="entry name" value="2-dehydropantoate 2-reductase"/>
    <property type="match status" value="1"/>
</dbReference>
<evidence type="ECO:0000256" key="5">
    <source>
        <dbReference type="RuleBase" id="RU362068"/>
    </source>
</evidence>
<dbReference type="SUPFAM" id="SSF48179">
    <property type="entry name" value="6-phosphogluconate dehydrogenase C-terminal domain-like"/>
    <property type="match status" value="1"/>
</dbReference>
<evidence type="ECO:0000313" key="8">
    <source>
        <dbReference type="EMBL" id="PNN29893.1"/>
    </source>
</evidence>